<dbReference type="EMBL" id="HBIO01017555">
    <property type="protein sequence ID" value="CAE0468639.1"/>
    <property type="molecule type" value="Transcribed_RNA"/>
</dbReference>
<name>A0A6S8W0R0_9STRA</name>
<dbReference type="EMBL" id="HBIO01017554">
    <property type="protein sequence ID" value="CAE0468638.1"/>
    <property type="molecule type" value="Transcribed_RNA"/>
</dbReference>
<evidence type="ECO:0000256" key="1">
    <source>
        <dbReference type="SAM" id="SignalP"/>
    </source>
</evidence>
<dbReference type="AlphaFoldDB" id="A0A6S8W0R0"/>
<proteinExistence type="predicted"/>
<protein>
    <submittedName>
        <fullName evidence="3">Uncharacterized protein</fullName>
    </submittedName>
</protein>
<gene>
    <name evidence="2" type="ORF">CDEB00056_LOCUS13491</name>
    <name evidence="3" type="ORF">CDEB00056_LOCUS13492</name>
</gene>
<reference evidence="3" key="1">
    <citation type="submission" date="2021-01" db="EMBL/GenBank/DDBJ databases">
        <authorList>
            <person name="Corre E."/>
            <person name="Pelletier E."/>
            <person name="Niang G."/>
            <person name="Scheremetjew M."/>
            <person name="Finn R."/>
            <person name="Kale V."/>
            <person name="Holt S."/>
            <person name="Cochrane G."/>
            <person name="Meng A."/>
            <person name="Brown T."/>
            <person name="Cohen L."/>
        </authorList>
    </citation>
    <scope>NUCLEOTIDE SEQUENCE</scope>
    <source>
        <strain evidence="3">MM31A-1</strain>
    </source>
</reference>
<evidence type="ECO:0000313" key="3">
    <source>
        <dbReference type="EMBL" id="CAE0468639.1"/>
    </source>
</evidence>
<organism evidence="3">
    <name type="scientific">Chaetoceros debilis</name>
    <dbReference type="NCBI Taxonomy" id="122233"/>
    <lineage>
        <taxon>Eukaryota</taxon>
        <taxon>Sar</taxon>
        <taxon>Stramenopiles</taxon>
        <taxon>Ochrophyta</taxon>
        <taxon>Bacillariophyta</taxon>
        <taxon>Coscinodiscophyceae</taxon>
        <taxon>Chaetocerotophycidae</taxon>
        <taxon>Chaetocerotales</taxon>
        <taxon>Chaetocerotaceae</taxon>
        <taxon>Chaetoceros</taxon>
    </lineage>
</organism>
<evidence type="ECO:0000313" key="2">
    <source>
        <dbReference type="EMBL" id="CAE0468638.1"/>
    </source>
</evidence>
<keyword evidence="1" id="KW-0732">Signal</keyword>
<feature type="signal peptide" evidence="1">
    <location>
        <begin position="1"/>
        <end position="19"/>
    </location>
</feature>
<accession>A0A6S8W0R0</accession>
<feature type="chain" id="PRO_5036191434" evidence="1">
    <location>
        <begin position="20"/>
        <end position="220"/>
    </location>
</feature>
<sequence length="220" mass="24144">MKYQIIFSALFFGSSFADAASSGNKVKEPRCEFFDEIKMEGGAELIDTNDDDILYPLSSGYPIIKSGDMTIGELYTGVEGVPTQLGTSGALVFKEIEIAYKSVCIVTKDQDPIPSSPTCFYEFELGYCVPTTLNSNPNLPGRTLRQKIEKYKCRNGRFTAHGSGPDNLQITGGSDDFFGAFGQIKTPNPFTFDFADINQQNGDLATSSIDMTIELCFYDV</sequence>